<evidence type="ECO:0000259" key="9">
    <source>
        <dbReference type="Pfam" id="PF02224"/>
    </source>
</evidence>
<evidence type="ECO:0000256" key="7">
    <source>
        <dbReference type="ARBA" id="ARBA00048478"/>
    </source>
</evidence>
<dbReference type="OrthoDB" id="9807434at2"/>
<comment type="caution">
    <text evidence="10">The sequence shown here is derived from an EMBL/GenBank/DDBJ whole genome shotgun (WGS) entry which is preliminary data.</text>
</comment>
<keyword evidence="5 8" id="KW-0067">ATP-binding</keyword>
<reference evidence="10 11" key="1">
    <citation type="submission" date="2014-08" db="EMBL/GenBank/DDBJ databases">
        <title>Porphyromonas cangingivalis strain:COT-109_OH1386 Genome sequencing.</title>
        <authorList>
            <person name="Wallis C."/>
            <person name="Deusch O."/>
            <person name="O'Flynn C."/>
            <person name="Davis I."/>
            <person name="Jospin G."/>
            <person name="Darling A.E."/>
            <person name="Coil D.A."/>
            <person name="Alexiev A."/>
            <person name="Horsfall A."/>
            <person name="Kirkwood N."/>
            <person name="Harris S."/>
            <person name="Eisen J.A."/>
        </authorList>
    </citation>
    <scope>NUCLEOTIDE SEQUENCE [LARGE SCALE GENOMIC DNA]</scope>
    <source>
        <strain evidence="11">COT-109 OH1386</strain>
    </source>
</reference>
<dbReference type="InterPro" id="IPR027417">
    <property type="entry name" value="P-loop_NTPase"/>
</dbReference>
<dbReference type="GO" id="GO:0006220">
    <property type="term" value="P:pyrimidine nucleotide metabolic process"/>
    <property type="evidence" value="ECO:0007669"/>
    <property type="project" value="UniProtKB-UniRule"/>
</dbReference>
<keyword evidence="2 8" id="KW-0808">Transferase</keyword>
<dbReference type="Pfam" id="PF02224">
    <property type="entry name" value="Cytidylate_kin"/>
    <property type="match status" value="1"/>
</dbReference>
<dbReference type="Gene3D" id="3.40.50.300">
    <property type="entry name" value="P-loop containing nucleotide triphosphate hydrolases"/>
    <property type="match status" value="1"/>
</dbReference>
<evidence type="ECO:0000313" key="11">
    <source>
        <dbReference type="Proteomes" id="UP000030125"/>
    </source>
</evidence>
<name>A0A0A2EXQ0_PORCN</name>
<comment type="catalytic activity">
    <reaction evidence="7 8">
        <text>CMP + ATP = CDP + ADP</text>
        <dbReference type="Rhea" id="RHEA:11600"/>
        <dbReference type="ChEBI" id="CHEBI:30616"/>
        <dbReference type="ChEBI" id="CHEBI:58069"/>
        <dbReference type="ChEBI" id="CHEBI:60377"/>
        <dbReference type="ChEBI" id="CHEBI:456216"/>
        <dbReference type="EC" id="2.7.4.25"/>
    </reaction>
</comment>
<evidence type="ECO:0000256" key="6">
    <source>
        <dbReference type="ARBA" id="ARBA00047615"/>
    </source>
</evidence>
<protein>
    <recommendedName>
        <fullName evidence="8">Cytidylate kinase</fullName>
        <shortName evidence="8">CK</shortName>
        <ecNumber evidence="8">2.7.4.25</ecNumber>
    </recommendedName>
    <alternativeName>
        <fullName evidence="8">Cytidine monophosphate kinase</fullName>
        <shortName evidence="8">CMP kinase</shortName>
    </alternativeName>
</protein>
<gene>
    <name evidence="8" type="primary">cmk</name>
    <name evidence="10" type="ORF">HQ35_02485</name>
</gene>
<evidence type="ECO:0000256" key="5">
    <source>
        <dbReference type="ARBA" id="ARBA00022840"/>
    </source>
</evidence>
<dbReference type="HAMAP" id="MF_00238">
    <property type="entry name" value="Cytidyl_kinase_type1"/>
    <property type="match status" value="1"/>
</dbReference>
<organism evidence="10 11">
    <name type="scientific">Porphyromonas cangingivalis</name>
    <dbReference type="NCBI Taxonomy" id="36874"/>
    <lineage>
        <taxon>Bacteria</taxon>
        <taxon>Pseudomonadati</taxon>
        <taxon>Bacteroidota</taxon>
        <taxon>Bacteroidia</taxon>
        <taxon>Bacteroidales</taxon>
        <taxon>Porphyromonadaceae</taxon>
        <taxon>Porphyromonas</taxon>
    </lineage>
</organism>
<dbReference type="CDD" id="cd02020">
    <property type="entry name" value="CMPK"/>
    <property type="match status" value="1"/>
</dbReference>
<dbReference type="SUPFAM" id="SSF52540">
    <property type="entry name" value="P-loop containing nucleoside triphosphate hydrolases"/>
    <property type="match status" value="1"/>
</dbReference>
<dbReference type="GO" id="GO:0036431">
    <property type="term" value="F:dCMP kinase activity"/>
    <property type="evidence" value="ECO:0007669"/>
    <property type="project" value="InterPro"/>
</dbReference>
<keyword evidence="11" id="KW-1185">Reference proteome</keyword>
<comment type="subcellular location">
    <subcellularLocation>
        <location evidence="8">Cytoplasm</location>
    </subcellularLocation>
</comment>
<evidence type="ECO:0000256" key="3">
    <source>
        <dbReference type="ARBA" id="ARBA00022741"/>
    </source>
</evidence>
<comment type="catalytic activity">
    <reaction evidence="6 8">
        <text>dCMP + ATP = dCDP + ADP</text>
        <dbReference type="Rhea" id="RHEA:25094"/>
        <dbReference type="ChEBI" id="CHEBI:30616"/>
        <dbReference type="ChEBI" id="CHEBI:57566"/>
        <dbReference type="ChEBI" id="CHEBI:58593"/>
        <dbReference type="ChEBI" id="CHEBI:456216"/>
        <dbReference type="EC" id="2.7.4.25"/>
    </reaction>
</comment>
<dbReference type="GO" id="GO:0036430">
    <property type="term" value="F:CMP kinase activity"/>
    <property type="evidence" value="ECO:0007669"/>
    <property type="project" value="RHEA"/>
</dbReference>
<evidence type="ECO:0000256" key="1">
    <source>
        <dbReference type="ARBA" id="ARBA00009427"/>
    </source>
</evidence>
<dbReference type="STRING" id="36874.HQ34_04860"/>
<dbReference type="GO" id="GO:0005737">
    <property type="term" value="C:cytoplasm"/>
    <property type="evidence" value="ECO:0007669"/>
    <property type="project" value="UniProtKB-SubCell"/>
</dbReference>
<evidence type="ECO:0000256" key="4">
    <source>
        <dbReference type="ARBA" id="ARBA00022777"/>
    </source>
</evidence>
<keyword evidence="8" id="KW-0963">Cytoplasm</keyword>
<dbReference type="InterPro" id="IPR011994">
    <property type="entry name" value="Cytidylate_kinase_dom"/>
</dbReference>
<keyword evidence="3 8" id="KW-0547">Nucleotide-binding</keyword>
<dbReference type="RefSeq" id="WP_036850697.1">
    <property type="nucleotide sequence ID" value="NZ_JQJD01000010.1"/>
</dbReference>
<evidence type="ECO:0000313" key="10">
    <source>
        <dbReference type="EMBL" id="KGN82442.1"/>
    </source>
</evidence>
<dbReference type="GO" id="GO:0005524">
    <property type="term" value="F:ATP binding"/>
    <property type="evidence" value="ECO:0007669"/>
    <property type="project" value="UniProtKB-UniRule"/>
</dbReference>
<sequence length="226" mass="25456">MKRINIALDGHSSCGKSTMAKVLAKRIGYTYIDTGAMYRGVTLFSIQNNLWDGDKPLVDEIVRRLDDITLRFKTDGGENRLLLNGEDVEDQIRGMEVSNKVSPISTIAEVRAFLVKQQQEMATEKGVVMDGRDIGTVVLPDAELKVFVTASAKVRAQRRYDELRALGKEVTYDEVYQNVVTRDCIDSTREASPLKQAEDAVLLDNSDLTRDEQNEILYRMFVEKTA</sequence>
<comment type="similarity">
    <text evidence="1 8">Belongs to the cytidylate kinase family. Type 1 subfamily.</text>
</comment>
<dbReference type="InterPro" id="IPR003136">
    <property type="entry name" value="Cytidylate_kin"/>
</dbReference>
<dbReference type="EMBL" id="JQJD01000010">
    <property type="protein sequence ID" value="KGN82442.1"/>
    <property type="molecule type" value="Genomic_DNA"/>
</dbReference>
<dbReference type="Proteomes" id="UP000030125">
    <property type="component" value="Unassembled WGS sequence"/>
</dbReference>
<dbReference type="AlphaFoldDB" id="A0A0A2EXQ0"/>
<proteinExistence type="inferred from homology"/>
<feature type="binding site" evidence="8">
    <location>
        <begin position="10"/>
        <end position="18"/>
    </location>
    <ligand>
        <name>ATP</name>
        <dbReference type="ChEBI" id="CHEBI:30616"/>
    </ligand>
</feature>
<dbReference type="eggNOG" id="COG0283">
    <property type="taxonomic scope" value="Bacteria"/>
</dbReference>
<dbReference type="NCBIfam" id="TIGR00017">
    <property type="entry name" value="cmk"/>
    <property type="match status" value="1"/>
</dbReference>
<accession>A0A0A2EXQ0</accession>
<evidence type="ECO:0000256" key="2">
    <source>
        <dbReference type="ARBA" id="ARBA00022679"/>
    </source>
</evidence>
<feature type="domain" description="Cytidylate kinase" evidence="9">
    <location>
        <begin position="6"/>
        <end position="215"/>
    </location>
</feature>
<dbReference type="EC" id="2.7.4.25" evidence="8"/>
<evidence type="ECO:0000256" key="8">
    <source>
        <dbReference type="HAMAP-Rule" id="MF_00238"/>
    </source>
</evidence>
<keyword evidence="4 8" id="KW-0418">Kinase</keyword>